<evidence type="ECO:0000313" key="2">
    <source>
        <dbReference type="EMBL" id="MFB9209575.1"/>
    </source>
</evidence>
<proteinExistence type="predicted"/>
<organism evidence="2 3">
    <name type="scientific">Nonomuraea spiralis</name>
    <dbReference type="NCBI Taxonomy" id="46182"/>
    <lineage>
        <taxon>Bacteria</taxon>
        <taxon>Bacillati</taxon>
        <taxon>Actinomycetota</taxon>
        <taxon>Actinomycetes</taxon>
        <taxon>Streptosporangiales</taxon>
        <taxon>Streptosporangiaceae</taxon>
        <taxon>Nonomuraea</taxon>
    </lineage>
</organism>
<dbReference type="Proteomes" id="UP001589647">
    <property type="component" value="Unassembled WGS sequence"/>
</dbReference>
<comment type="caution">
    <text evidence="2">The sequence shown here is derived from an EMBL/GenBank/DDBJ whole genome shotgun (WGS) entry which is preliminary data.</text>
</comment>
<sequence length="158" mass="16657">MSITRDIVFVDTQVKWHNADITLDLGTTTPGVYKAALWTDAVTPNASQANPAYGTSPWNGTSGGEASGPGYTTGGQALVVVSFAELVSTPGKTGWIVNDLLWTETTITAKGLLVYRASDGVAILLRAFAQSYPTNDGDFEVGMPTDGILRRAHVGPIL</sequence>
<reference evidence="2 3" key="1">
    <citation type="submission" date="2024-09" db="EMBL/GenBank/DDBJ databases">
        <authorList>
            <person name="Sun Q."/>
            <person name="Mori K."/>
        </authorList>
    </citation>
    <scope>NUCLEOTIDE SEQUENCE [LARGE SCALE GENOMIC DNA]</scope>
    <source>
        <strain evidence="2 3">CCM 3426</strain>
    </source>
</reference>
<evidence type="ECO:0000313" key="3">
    <source>
        <dbReference type="Proteomes" id="UP001589647"/>
    </source>
</evidence>
<accession>A0ABV5J051</accession>
<dbReference type="EMBL" id="JBHMEI010000104">
    <property type="protein sequence ID" value="MFB9209575.1"/>
    <property type="molecule type" value="Genomic_DNA"/>
</dbReference>
<gene>
    <name evidence="2" type="ORF">ACFFV7_50925</name>
</gene>
<feature type="region of interest" description="Disordered" evidence="1">
    <location>
        <begin position="48"/>
        <end position="69"/>
    </location>
</feature>
<dbReference type="RefSeq" id="WP_189648174.1">
    <property type="nucleotide sequence ID" value="NZ_BMRC01000006.1"/>
</dbReference>
<name>A0ABV5J051_9ACTN</name>
<keyword evidence="3" id="KW-1185">Reference proteome</keyword>
<protein>
    <submittedName>
        <fullName evidence="2">Uncharacterized protein</fullName>
    </submittedName>
</protein>
<evidence type="ECO:0000256" key="1">
    <source>
        <dbReference type="SAM" id="MobiDB-lite"/>
    </source>
</evidence>